<dbReference type="Pfam" id="PF13229">
    <property type="entry name" value="Beta_helix"/>
    <property type="match status" value="2"/>
</dbReference>
<gene>
    <name evidence="3" type="ORF">VaNZ11_014948</name>
</gene>
<dbReference type="SMART" id="SM00710">
    <property type="entry name" value="PbH1"/>
    <property type="match status" value="4"/>
</dbReference>
<evidence type="ECO:0000256" key="1">
    <source>
        <dbReference type="ARBA" id="ARBA00022737"/>
    </source>
</evidence>
<keyword evidence="4" id="KW-1185">Reference proteome</keyword>
<dbReference type="PANTHER" id="PTHR22990:SF15">
    <property type="entry name" value="F-BOX ONLY PROTEIN 10"/>
    <property type="match status" value="1"/>
</dbReference>
<evidence type="ECO:0000259" key="2">
    <source>
        <dbReference type="Pfam" id="PF13229"/>
    </source>
</evidence>
<dbReference type="InterPro" id="IPR039448">
    <property type="entry name" value="Beta_helix"/>
</dbReference>
<dbReference type="InterPro" id="IPR051550">
    <property type="entry name" value="SCF-Subunits/Alg-Epimerases"/>
</dbReference>
<organism evidence="3 4">
    <name type="scientific">Volvox africanus</name>
    <dbReference type="NCBI Taxonomy" id="51714"/>
    <lineage>
        <taxon>Eukaryota</taxon>
        <taxon>Viridiplantae</taxon>
        <taxon>Chlorophyta</taxon>
        <taxon>core chlorophytes</taxon>
        <taxon>Chlorophyceae</taxon>
        <taxon>CS clade</taxon>
        <taxon>Chlamydomonadales</taxon>
        <taxon>Volvocaceae</taxon>
        <taxon>Volvox</taxon>
    </lineage>
</organism>
<feature type="domain" description="Right handed beta helix" evidence="2">
    <location>
        <begin position="432"/>
        <end position="495"/>
    </location>
</feature>
<sequence>TKLVHALEPPMYSQKSSSSGHTRCFFSRLQLRHTRSRPLFRPVLCKFSPSYGKIGNGHDQAEGLNNFKLAGSAASSNSLWPKRQQRLHTRCACGQRGGKSPELHDDAVSTALAADPLDSAAGPPVGHGEGHALTDLTDDRAASGGRATISSTAGAAAVDAVASSDSTIAQPEPFLSRRRALHLTAMLIMTLLPLPVPVVTEPSCTRTRTQGGLLLAPSLVGAPSAAAAMAPLTNVEPQPSSRALGAGGIFCYVSAEPPDGMGSALPAPSPLHFRTLAAAAATCPSGGVVLVVAGRYRERLQLSQPVTLRAWPNGARVEVVWETSEPYQSTLEVNAPAAGRGEVVVEGISIRHSSKSVANNYGVYIRGGSPRLVDCDISSATGAGVGIEGANPQLVGCRIHDCARQGIAVFGSSYDFGLDPAVDPGLMYGMTGGLIRDCDIYGNKLDGVLVRSGASPDLLDNLIHNNAGFGANLQDCSGRYEHNTVYDNARGSVAVSALFDLDPGDLAGSNSLRGLMRRL</sequence>
<comment type="caution">
    <text evidence="3">The sequence shown here is derived from an EMBL/GenBank/DDBJ whole genome shotgun (WGS) entry which is preliminary data.</text>
</comment>
<protein>
    <recommendedName>
        <fullName evidence="2">Right handed beta helix domain-containing protein</fullName>
    </recommendedName>
</protein>
<dbReference type="PANTHER" id="PTHR22990">
    <property type="entry name" value="F-BOX ONLY PROTEIN"/>
    <property type="match status" value="1"/>
</dbReference>
<dbReference type="Gene3D" id="2.160.20.10">
    <property type="entry name" value="Single-stranded right-handed beta-helix, Pectin lyase-like"/>
    <property type="match status" value="1"/>
</dbReference>
<keyword evidence="1" id="KW-0677">Repeat</keyword>
<dbReference type="EMBL" id="BSDZ01000089">
    <property type="protein sequence ID" value="GLI70139.1"/>
    <property type="molecule type" value="Genomic_DNA"/>
</dbReference>
<proteinExistence type="predicted"/>
<dbReference type="InterPro" id="IPR006626">
    <property type="entry name" value="PbH1"/>
</dbReference>
<dbReference type="InterPro" id="IPR012334">
    <property type="entry name" value="Pectin_lyas_fold"/>
</dbReference>
<dbReference type="SUPFAM" id="SSF51126">
    <property type="entry name" value="Pectin lyase-like"/>
    <property type="match status" value="1"/>
</dbReference>
<name>A0ABQ5SK35_9CHLO</name>
<dbReference type="Proteomes" id="UP001165090">
    <property type="component" value="Unassembled WGS sequence"/>
</dbReference>
<accession>A0ABQ5SK35</accession>
<dbReference type="InterPro" id="IPR011050">
    <property type="entry name" value="Pectin_lyase_fold/virulence"/>
</dbReference>
<reference evidence="3 4" key="1">
    <citation type="journal article" date="2023" name="IScience">
        <title>Expanded male sex-determining region conserved during the evolution of homothallism in the green alga Volvox.</title>
        <authorList>
            <person name="Yamamoto K."/>
            <person name="Matsuzaki R."/>
            <person name="Mahakham W."/>
            <person name="Heman W."/>
            <person name="Sekimoto H."/>
            <person name="Kawachi M."/>
            <person name="Minakuchi Y."/>
            <person name="Toyoda A."/>
            <person name="Nozaki H."/>
        </authorList>
    </citation>
    <scope>NUCLEOTIDE SEQUENCE [LARGE SCALE GENOMIC DNA]</scope>
    <source>
        <strain evidence="3 4">NIES-4468</strain>
    </source>
</reference>
<evidence type="ECO:0000313" key="4">
    <source>
        <dbReference type="Proteomes" id="UP001165090"/>
    </source>
</evidence>
<feature type="non-terminal residue" evidence="3">
    <location>
        <position position="1"/>
    </location>
</feature>
<evidence type="ECO:0000313" key="3">
    <source>
        <dbReference type="EMBL" id="GLI70139.1"/>
    </source>
</evidence>
<feature type="domain" description="Right handed beta helix" evidence="2">
    <location>
        <begin position="346"/>
        <end position="414"/>
    </location>
</feature>